<dbReference type="InterPro" id="IPR027417">
    <property type="entry name" value="P-loop_NTPase"/>
</dbReference>
<dbReference type="AlphaFoldDB" id="I3IGR0"/>
<comment type="caution">
    <text evidence="2">The sequence shown here is derived from an EMBL/GenBank/DDBJ whole genome shotgun (WGS) entry which is preliminary data.</text>
</comment>
<reference evidence="2 3" key="1">
    <citation type="journal article" date="2012" name="FEBS Lett.">
        <title>Anammox organism KSU-1 expresses a NirK-type copper-containing nitrite reductase instead of a NirS-type with cytochrome cd1.</title>
        <authorList>
            <person name="Hira D."/>
            <person name="Toh H."/>
            <person name="Migita C.T."/>
            <person name="Okubo H."/>
            <person name="Nishiyama T."/>
            <person name="Hattori M."/>
            <person name="Furukawa K."/>
            <person name="Fujii T."/>
        </authorList>
    </citation>
    <scope>NUCLEOTIDE SEQUENCE [LARGE SCALE GENOMIC DNA]</scope>
</reference>
<dbReference type="Gene3D" id="3.40.50.300">
    <property type="entry name" value="P-loop containing nucleotide triphosphate hydrolases"/>
    <property type="match status" value="1"/>
</dbReference>
<dbReference type="Proteomes" id="UP000002985">
    <property type="component" value="Unassembled WGS sequence"/>
</dbReference>
<feature type="domain" description="AAA+ ATPase" evidence="1">
    <location>
        <begin position="27"/>
        <end position="197"/>
    </location>
</feature>
<evidence type="ECO:0000313" key="3">
    <source>
        <dbReference type="Proteomes" id="UP000002985"/>
    </source>
</evidence>
<dbReference type="STRING" id="247490.KSU1_B0048"/>
<name>I3IGR0_9BACT</name>
<dbReference type="OrthoDB" id="263048at2"/>
<proteinExistence type="predicted"/>
<dbReference type="SUPFAM" id="SSF52540">
    <property type="entry name" value="P-loop containing nucleoside triphosphate hydrolases"/>
    <property type="match status" value="1"/>
</dbReference>
<dbReference type="Pfam" id="PF13481">
    <property type="entry name" value="AAA_25"/>
    <property type="match status" value="1"/>
</dbReference>
<dbReference type="SMART" id="SM00382">
    <property type="entry name" value="AAA"/>
    <property type="match status" value="1"/>
</dbReference>
<dbReference type="eggNOG" id="COG0467">
    <property type="taxonomic scope" value="Bacteria"/>
</dbReference>
<evidence type="ECO:0000313" key="2">
    <source>
        <dbReference type="EMBL" id="GAB60905.1"/>
    </source>
</evidence>
<accession>I3IGR0</accession>
<evidence type="ECO:0000259" key="1">
    <source>
        <dbReference type="SMART" id="SM00382"/>
    </source>
</evidence>
<dbReference type="EMBL" id="BAFH01000002">
    <property type="protein sequence ID" value="GAB60905.1"/>
    <property type="molecule type" value="Genomic_DNA"/>
</dbReference>
<organism evidence="2 3">
    <name type="scientific">Candidatus Jettenia caeni</name>
    <dbReference type="NCBI Taxonomy" id="247490"/>
    <lineage>
        <taxon>Bacteria</taxon>
        <taxon>Pseudomonadati</taxon>
        <taxon>Planctomycetota</taxon>
        <taxon>Candidatus Brocadiia</taxon>
        <taxon>Candidatus Brocadiales</taxon>
        <taxon>Candidatus Brocadiaceae</taxon>
        <taxon>Candidatus Jettenia</taxon>
    </lineage>
</organism>
<sequence length="231" mass="25596">MAFTKLSDLFQEPEEQTQWLVDGLLPTGGFSIVVAKPKVGKSTLARGLALSVATGELFLDKEILKGVVIYLALEEKRSEIKKHFQDMGATGNEEIHIYVGGAPADAISQIKGVVEKLKPALLVIDPLFRFTKVKDGNDYHQVTNALEPILRLARDTGTHVLCVHHSRKGESSAEDSFLGSQAIFGSVDTLMIMKRHEHYRTLQTIQRYGDDLPETILTKRASNRANNNERG</sequence>
<dbReference type="InterPro" id="IPR003593">
    <property type="entry name" value="AAA+_ATPase"/>
</dbReference>
<keyword evidence="3" id="KW-1185">Reference proteome</keyword>
<gene>
    <name evidence="2" type="ORF">KSU1_B0048</name>
</gene>
<protein>
    <recommendedName>
        <fullName evidence="1">AAA+ ATPase domain-containing protein</fullName>
    </recommendedName>
</protein>